<dbReference type="InterPro" id="IPR027417">
    <property type="entry name" value="P-loop_NTPase"/>
</dbReference>
<accession>S8BLI4</accession>
<reference evidence="4 5" key="1">
    <citation type="journal article" date="2013" name="PLoS Genet.">
        <title>Genomic mechanisms accounting for the adaptation to parasitism in nematode-trapping fungi.</title>
        <authorList>
            <person name="Meerupati T."/>
            <person name="Andersson K.M."/>
            <person name="Friman E."/>
            <person name="Kumar D."/>
            <person name="Tunlid A."/>
            <person name="Ahren D."/>
        </authorList>
    </citation>
    <scope>NUCLEOTIDE SEQUENCE [LARGE SCALE GENOMIC DNA]</scope>
    <source>
        <strain evidence="4 5">CBS 200.50</strain>
    </source>
</reference>
<keyword evidence="1" id="KW-0547">Nucleotide-binding</keyword>
<dbReference type="GO" id="GO:0004140">
    <property type="term" value="F:dephospho-CoA kinase activity"/>
    <property type="evidence" value="ECO:0007669"/>
    <property type="project" value="InterPro"/>
</dbReference>
<dbReference type="OrthoDB" id="247245at2759"/>
<dbReference type="GO" id="GO:0015937">
    <property type="term" value="P:coenzyme A biosynthetic process"/>
    <property type="evidence" value="ECO:0007669"/>
    <property type="project" value="InterPro"/>
</dbReference>
<keyword evidence="3" id="KW-0812">Transmembrane</keyword>
<proteinExistence type="inferred from homology"/>
<dbReference type="eggNOG" id="KOG3220">
    <property type="taxonomic scope" value="Eukaryota"/>
</dbReference>
<dbReference type="STRING" id="1284197.S8BLI4"/>
<organism evidence="4 5">
    <name type="scientific">Dactylellina haptotyla (strain CBS 200.50)</name>
    <name type="common">Nematode-trapping fungus</name>
    <name type="synonym">Monacrosporium haptotylum</name>
    <dbReference type="NCBI Taxonomy" id="1284197"/>
    <lineage>
        <taxon>Eukaryota</taxon>
        <taxon>Fungi</taxon>
        <taxon>Dikarya</taxon>
        <taxon>Ascomycota</taxon>
        <taxon>Pezizomycotina</taxon>
        <taxon>Orbiliomycetes</taxon>
        <taxon>Orbiliales</taxon>
        <taxon>Orbiliaceae</taxon>
        <taxon>Dactylellina</taxon>
    </lineage>
</organism>
<dbReference type="Gene3D" id="3.40.50.300">
    <property type="entry name" value="P-loop containing nucleotide triphosphate hydrolases"/>
    <property type="match status" value="1"/>
</dbReference>
<reference evidence="5" key="2">
    <citation type="submission" date="2013-04" db="EMBL/GenBank/DDBJ databases">
        <title>Genomic mechanisms accounting for the adaptation to parasitism in nematode-trapping fungi.</title>
        <authorList>
            <person name="Ahren D.G."/>
        </authorList>
    </citation>
    <scope>NUCLEOTIDE SEQUENCE [LARGE SCALE GENOMIC DNA]</scope>
    <source>
        <strain evidence="5">CBS 200.50</strain>
    </source>
</reference>
<dbReference type="CDD" id="cd02022">
    <property type="entry name" value="DPCK"/>
    <property type="match status" value="1"/>
</dbReference>
<dbReference type="InterPro" id="IPR001977">
    <property type="entry name" value="Depp_CoAkinase"/>
</dbReference>
<dbReference type="Pfam" id="PF01121">
    <property type="entry name" value="CoaE"/>
    <property type="match status" value="1"/>
</dbReference>
<evidence type="ECO:0000256" key="3">
    <source>
        <dbReference type="SAM" id="Phobius"/>
    </source>
</evidence>
<evidence type="ECO:0000313" key="5">
    <source>
        <dbReference type="Proteomes" id="UP000015100"/>
    </source>
</evidence>
<comment type="caution">
    <text evidence="4">The sequence shown here is derived from an EMBL/GenBank/DDBJ whole genome shotgun (WGS) entry which is preliminary data.</text>
</comment>
<keyword evidence="5" id="KW-1185">Reference proteome</keyword>
<dbReference type="SUPFAM" id="SSF52540">
    <property type="entry name" value="P-loop containing nucleoside triphosphate hydrolases"/>
    <property type="match status" value="1"/>
</dbReference>
<evidence type="ECO:0000313" key="4">
    <source>
        <dbReference type="EMBL" id="EPS40268.1"/>
    </source>
</evidence>
<evidence type="ECO:0008006" key="6">
    <source>
        <dbReference type="Google" id="ProtNLM"/>
    </source>
</evidence>
<keyword evidence="3" id="KW-1133">Transmembrane helix</keyword>
<feature type="transmembrane region" description="Helical" evidence="3">
    <location>
        <begin position="295"/>
        <end position="316"/>
    </location>
</feature>
<evidence type="ECO:0000256" key="1">
    <source>
        <dbReference type="ARBA" id="ARBA00022741"/>
    </source>
</evidence>
<dbReference type="NCBIfam" id="TIGR00152">
    <property type="entry name" value="dephospho-CoA kinase"/>
    <property type="match status" value="1"/>
</dbReference>
<dbReference type="PANTHER" id="PTHR10695:SF46">
    <property type="entry name" value="BIFUNCTIONAL COENZYME A SYNTHASE-RELATED"/>
    <property type="match status" value="1"/>
</dbReference>
<dbReference type="PANTHER" id="PTHR10695">
    <property type="entry name" value="DEPHOSPHO-COA KINASE-RELATED"/>
    <property type="match status" value="1"/>
</dbReference>
<evidence type="ECO:0000256" key="2">
    <source>
        <dbReference type="ARBA" id="ARBA00022840"/>
    </source>
</evidence>
<gene>
    <name evidence="4" type="ORF">H072_5950</name>
</gene>
<sequence>MSRWSELVRVHVVIDSCRQQPSFGLQDRQLRHKSAAAIRSDSRPLFSRQISNLAITALVPPRSAPKRLRNINKMLLIGLTGSIATGKSTVSRIFSSAPHSLPVVDADHLAHAVILPGTPAYTKILKAFLSTTPGLLHDPETDPNPSPIGPSINRKILGQLVFGTSEANKRDIKILNGIVHPAVRMAIFRSIVYYWLRGHWAIVLDIPLLFESRLDMFCGVTLLVGVSPELQLERLLKRDAHLTKEDGQKRIASQMALEKKKQLADVVVWNDGTKEELEQEIARFLERYRKGRGSFWTILLAGFWPLTATIMGWRIVGNWLKRKKKDERLNKKE</sequence>
<name>S8BLI4_DACHA</name>
<dbReference type="PROSITE" id="PS51219">
    <property type="entry name" value="DPCK"/>
    <property type="match status" value="1"/>
</dbReference>
<dbReference type="HAMAP" id="MF_00376">
    <property type="entry name" value="Dephospho_CoA_kinase"/>
    <property type="match status" value="1"/>
</dbReference>
<dbReference type="OMA" id="RWEMYRA"/>
<keyword evidence="2" id="KW-0067">ATP-binding</keyword>
<dbReference type="Proteomes" id="UP000015100">
    <property type="component" value="Unassembled WGS sequence"/>
</dbReference>
<keyword evidence="3" id="KW-0472">Membrane</keyword>
<dbReference type="EMBL" id="AQGS01000432">
    <property type="protein sequence ID" value="EPS40268.1"/>
    <property type="molecule type" value="Genomic_DNA"/>
</dbReference>
<dbReference type="GO" id="GO:0005524">
    <property type="term" value="F:ATP binding"/>
    <property type="evidence" value="ECO:0007669"/>
    <property type="project" value="UniProtKB-KW"/>
</dbReference>
<dbReference type="AlphaFoldDB" id="S8BLI4"/>
<dbReference type="HOGENOM" id="CLU_057180_0_1_1"/>
<protein>
    <recommendedName>
        <fullName evidence="6">Dephospho-CoA kinase</fullName>
    </recommendedName>
</protein>